<dbReference type="EMBL" id="VISO01000003">
    <property type="protein sequence ID" value="TVZ63013.1"/>
    <property type="molecule type" value="Genomic_DNA"/>
</dbReference>
<feature type="region of interest" description="Disordered" evidence="1">
    <location>
        <begin position="141"/>
        <end position="165"/>
    </location>
</feature>
<evidence type="ECO:0000313" key="4">
    <source>
        <dbReference type="Proteomes" id="UP000319824"/>
    </source>
</evidence>
<name>A0A559SKX8_9HYPH</name>
<feature type="transmembrane region" description="Helical" evidence="2">
    <location>
        <begin position="100"/>
        <end position="120"/>
    </location>
</feature>
<dbReference type="RefSeq" id="WP_145611772.1">
    <property type="nucleotide sequence ID" value="NZ_ATTQ01000013.1"/>
</dbReference>
<keyword evidence="2" id="KW-0472">Membrane</keyword>
<accession>A0A559SKX8</accession>
<keyword evidence="2" id="KW-0812">Transmembrane</keyword>
<reference evidence="3 4" key="1">
    <citation type="submission" date="2019-06" db="EMBL/GenBank/DDBJ databases">
        <title>Pac Bio to generate improved reference genome sequences for organisms with transposon mutant libraries (support for FEBA project).</title>
        <authorList>
            <person name="Blow M."/>
        </authorList>
    </citation>
    <scope>NUCLEOTIDE SEQUENCE [LARGE SCALE GENOMIC DNA]</scope>
    <source>
        <strain evidence="3 4">USDA 1844</strain>
    </source>
</reference>
<keyword evidence="2" id="KW-1133">Transmembrane helix</keyword>
<gene>
    <name evidence="3" type="ORF">BCL32_3122</name>
</gene>
<proteinExistence type="predicted"/>
<feature type="compositionally biased region" description="Low complexity" evidence="1">
    <location>
        <begin position="141"/>
        <end position="151"/>
    </location>
</feature>
<dbReference type="AlphaFoldDB" id="A0A559SKX8"/>
<evidence type="ECO:0000256" key="1">
    <source>
        <dbReference type="SAM" id="MobiDB-lite"/>
    </source>
</evidence>
<protein>
    <submittedName>
        <fullName evidence="3">Uncharacterized protein</fullName>
    </submittedName>
</protein>
<evidence type="ECO:0000256" key="2">
    <source>
        <dbReference type="SAM" id="Phobius"/>
    </source>
</evidence>
<dbReference type="Proteomes" id="UP000319824">
    <property type="component" value="Unassembled WGS sequence"/>
</dbReference>
<evidence type="ECO:0000313" key="3">
    <source>
        <dbReference type="EMBL" id="TVZ63013.1"/>
    </source>
</evidence>
<organism evidence="3 4">
    <name type="scientific">Rhizobium mongolense USDA 1844</name>
    <dbReference type="NCBI Taxonomy" id="1079460"/>
    <lineage>
        <taxon>Bacteria</taxon>
        <taxon>Pseudomonadati</taxon>
        <taxon>Pseudomonadota</taxon>
        <taxon>Alphaproteobacteria</taxon>
        <taxon>Hyphomicrobiales</taxon>
        <taxon>Rhizobiaceae</taxon>
        <taxon>Rhizobium/Agrobacterium group</taxon>
        <taxon>Rhizobium</taxon>
    </lineage>
</organism>
<comment type="caution">
    <text evidence="3">The sequence shown here is derived from an EMBL/GenBank/DDBJ whole genome shotgun (WGS) entry which is preliminary data.</text>
</comment>
<sequence length="197" mass="21464">MIIVVWKPDLRLKTMDQNPRLCGDADKLRTPGQKFFAACDGVMDRGLACDNSHLPIPDLDLIDDGLNVGLRFCSPIHWVLLLFGRLPVYRPVLLQTCMRGLVIIHVVLLIVFGSVMPVQAQLSGDDLLRLGIQILNGANGAGQQPVPRGGPRAPPANSTQPQAPARDLAAELEAIAMIGAPLNESEKRRREEALRLA</sequence>